<name>A0A397U867_9GLOM</name>
<evidence type="ECO:0008006" key="3">
    <source>
        <dbReference type="Google" id="ProtNLM"/>
    </source>
</evidence>
<protein>
    <recommendedName>
        <fullName evidence="3">WD40-repeat-containing domain protein</fullName>
    </recommendedName>
</protein>
<dbReference type="Proteomes" id="UP000266673">
    <property type="component" value="Unassembled WGS sequence"/>
</dbReference>
<dbReference type="InterPro" id="IPR015943">
    <property type="entry name" value="WD40/YVTN_repeat-like_dom_sf"/>
</dbReference>
<dbReference type="AlphaFoldDB" id="A0A397U867"/>
<evidence type="ECO:0000313" key="1">
    <source>
        <dbReference type="EMBL" id="RIB06364.1"/>
    </source>
</evidence>
<dbReference type="SUPFAM" id="SSF82171">
    <property type="entry name" value="DPP6 N-terminal domain-like"/>
    <property type="match status" value="1"/>
</dbReference>
<organism evidence="1 2">
    <name type="scientific">Gigaspora rosea</name>
    <dbReference type="NCBI Taxonomy" id="44941"/>
    <lineage>
        <taxon>Eukaryota</taxon>
        <taxon>Fungi</taxon>
        <taxon>Fungi incertae sedis</taxon>
        <taxon>Mucoromycota</taxon>
        <taxon>Glomeromycotina</taxon>
        <taxon>Glomeromycetes</taxon>
        <taxon>Diversisporales</taxon>
        <taxon>Gigasporaceae</taxon>
        <taxon>Gigaspora</taxon>
    </lineage>
</organism>
<keyword evidence="2" id="KW-1185">Reference proteome</keyword>
<comment type="caution">
    <text evidence="1">The sequence shown here is derived from an EMBL/GenBank/DDBJ whole genome shotgun (WGS) entry which is preliminary data.</text>
</comment>
<gene>
    <name evidence="1" type="ORF">C2G38_523235</name>
</gene>
<proteinExistence type="predicted"/>
<sequence length="289" mass="33973">MLFGKNLNYLFKKLKMTSDSGNPDVIIPIDKNKEILEIICSHNLKHVATLDEDNSISLWSIISQEQFLTKVKTLHIGNIYNTKNGKRIFEISDNKYVSISLDRVIPYNFKIFDFEDENDVLLTFPDWQNEIDYLSFSDDGNIIMANTKDYRAYVFTSKDNVSWVCKSMIELKYFKQIYITLKGKLIIFNDTIYEITMWDVEDLSIKTRILIDWNYIPESIKISDDEELLLVCAKNEETKITRFYSFSIETGINYAFFETQFVIDRFHLIASRKAERLLYIGVNNINNII</sequence>
<reference evidence="1 2" key="1">
    <citation type="submission" date="2018-06" db="EMBL/GenBank/DDBJ databases">
        <title>Comparative genomics reveals the genomic features of Rhizophagus irregularis, R. cerebriforme, R. diaphanum and Gigaspora rosea, and their symbiotic lifestyle signature.</title>
        <authorList>
            <person name="Morin E."/>
            <person name="San Clemente H."/>
            <person name="Chen E.C.H."/>
            <person name="De La Providencia I."/>
            <person name="Hainaut M."/>
            <person name="Kuo A."/>
            <person name="Kohler A."/>
            <person name="Murat C."/>
            <person name="Tang N."/>
            <person name="Roy S."/>
            <person name="Loubradou J."/>
            <person name="Henrissat B."/>
            <person name="Grigoriev I.V."/>
            <person name="Corradi N."/>
            <person name="Roux C."/>
            <person name="Martin F.M."/>
        </authorList>
    </citation>
    <scope>NUCLEOTIDE SEQUENCE [LARGE SCALE GENOMIC DNA]</scope>
    <source>
        <strain evidence="1 2">DAOM 194757</strain>
    </source>
</reference>
<dbReference type="OrthoDB" id="2410547at2759"/>
<evidence type="ECO:0000313" key="2">
    <source>
        <dbReference type="Proteomes" id="UP000266673"/>
    </source>
</evidence>
<accession>A0A397U867</accession>
<dbReference type="EMBL" id="QKWP01001828">
    <property type="protein sequence ID" value="RIB06364.1"/>
    <property type="molecule type" value="Genomic_DNA"/>
</dbReference>
<dbReference type="Gene3D" id="2.130.10.10">
    <property type="entry name" value="YVTN repeat-like/Quinoprotein amine dehydrogenase"/>
    <property type="match status" value="1"/>
</dbReference>